<dbReference type="SUPFAM" id="SSF46785">
    <property type="entry name" value="Winged helix' DNA-binding domain"/>
    <property type="match status" value="1"/>
</dbReference>
<dbReference type="InterPro" id="IPR012967">
    <property type="entry name" value="COMT_dimerisation"/>
</dbReference>
<evidence type="ECO:0000313" key="8">
    <source>
        <dbReference type="Proteomes" id="UP000580474"/>
    </source>
</evidence>
<dbReference type="Pfam" id="PF08100">
    <property type="entry name" value="Dimerisation"/>
    <property type="match status" value="1"/>
</dbReference>
<dbReference type="Proteomes" id="UP000580474">
    <property type="component" value="Unassembled WGS sequence"/>
</dbReference>
<dbReference type="RefSeq" id="WP_425503557.1">
    <property type="nucleotide sequence ID" value="NZ_JACHIV010000001.1"/>
</dbReference>
<feature type="active site" description="Proton acceptor" evidence="4">
    <location>
        <position position="273"/>
    </location>
</feature>
<dbReference type="GO" id="GO:0008171">
    <property type="term" value="F:O-methyltransferase activity"/>
    <property type="evidence" value="ECO:0007669"/>
    <property type="project" value="InterPro"/>
</dbReference>
<dbReference type="InterPro" id="IPR036388">
    <property type="entry name" value="WH-like_DNA-bd_sf"/>
</dbReference>
<dbReference type="PROSITE" id="PS51683">
    <property type="entry name" value="SAM_OMT_II"/>
    <property type="match status" value="1"/>
</dbReference>
<dbReference type="PIRSF" id="PIRSF005739">
    <property type="entry name" value="O-mtase"/>
    <property type="match status" value="1"/>
</dbReference>
<dbReference type="Gene3D" id="1.10.10.10">
    <property type="entry name" value="Winged helix-like DNA-binding domain superfamily/Winged helix DNA-binding domain"/>
    <property type="match status" value="1"/>
</dbReference>
<accession>A0A840NPA2</accession>
<keyword evidence="2" id="KW-0808">Transferase</keyword>
<organism evidence="7 8">
    <name type="scientific">Saccharopolyspora gloriosae</name>
    <dbReference type="NCBI Taxonomy" id="455344"/>
    <lineage>
        <taxon>Bacteria</taxon>
        <taxon>Bacillati</taxon>
        <taxon>Actinomycetota</taxon>
        <taxon>Actinomycetes</taxon>
        <taxon>Pseudonocardiales</taxon>
        <taxon>Pseudonocardiaceae</taxon>
        <taxon>Saccharopolyspora</taxon>
    </lineage>
</organism>
<gene>
    <name evidence="7" type="ORF">BJ969_003165</name>
</gene>
<dbReference type="PANTHER" id="PTHR43712:SF2">
    <property type="entry name" value="O-METHYLTRANSFERASE CICE"/>
    <property type="match status" value="1"/>
</dbReference>
<dbReference type="GO" id="GO:0032259">
    <property type="term" value="P:methylation"/>
    <property type="evidence" value="ECO:0007669"/>
    <property type="project" value="UniProtKB-KW"/>
</dbReference>
<keyword evidence="8" id="KW-1185">Reference proteome</keyword>
<evidence type="ECO:0000313" key="7">
    <source>
        <dbReference type="EMBL" id="MBB5070077.1"/>
    </source>
</evidence>
<evidence type="ECO:0000256" key="4">
    <source>
        <dbReference type="PIRSR" id="PIRSR005739-1"/>
    </source>
</evidence>
<dbReference type="Pfam" id="PF00891">
    <property type="entry name" value="Methyltransf_2"/>
    <property type="match status" value="1"/>
</dbReference>
<reference evidence="7 8" key="1">
    <citation type="submission" date="2020-08" db="EMBL/GenBank/DDBJ databases">
        <title>Sequencing the genomes of 1000 actinobacteria strains.</title>
        <authorList>
            <person name="Klenk H.-P."/>
        </authorList>
    </citation>
    <scope>NUCLEOTIDE SEQUENCE [LARGE SCALE GENOMIC DNA]</scope>
    <source>
        <strain evidence="7 8">DSM 45582</strain>
    </source>
</reference>
<evidence type="ECO:0008006" key="9">
    <source>
        <dbReference type="Google" id="ProtNLM"/>
    </source>
</evidence>
<dbReference type="Gene3D" id="3.40.50.150">
    <property type="entry name" value="Vaccinia Virus protein VP39"/>
    <property type="match status" value="1"/>
</dbReference>
<comment type="caution">
    <text evidence="7">The sequence shown here is derived from an EMBL/GenBank/DDBJ whole genome shotgun (WGS) entry which is preliminary data.</text>
</comment>
<dbReference type="InterPro" id="IPR029063">
    <property type="entry name" value="SAM-dependent_MTases_sf"/>
</dbReference>
<dbReference type="SUPFAM" id="SSF53335">
    <property type="entry name" value="S-adenosyl-L-methionine-dependent methyltransferases"/>
    <property type="match status" value="1"/>
</dbReference>
<dbReference type="AlphaFoldDB" id="A0A840NPA2"/>
<evidence type="ECO:0000259" key="6">
    <source>
        <dbReference type="Pfam" id="PF08100"/>
    </source>
</evidence>
<dbReference type="EMBL" id="JACHIV010000001">
    <property type="protein sequence ID" value="MBB5070077.1"/>
    <property type="molecule type" value="Genomic_DNA"/>
</dbReference>
<keyword evidence="1" id="KW-0489">Methyltransferase</keyword>
<evidence type="ECO:0000256" key="1">
    <source>
        <dbReference type="ARBA" id="ARBA00022603"/>
    </source>
</evidence>
<keyword evidence="3" id="KW-0949">S-adenosyl-L-methionine</keyword>
<dbReference type="CDD" id="cd02440">
    <property type="entry name" value="AdoMet_MTases"/>
    <property type="match status" value="1"/>
</dbReference>
<evidence type="ECO:0000256" key="3">
    <source>
        <dbReference type="ARBA" id="ARBA00022691"/>
    </source>
</evidence>
<feature type="domain" description="O-methyltransferase dimerisation" evidence="6">
    <location>
        <begin position="41"/>
        <end position="114"/>
    </location>
</feature>
<dbReference type="Gene3D" id="1.10.287.1350">
    <property type="match status" value="1"/>
</dbReference>
<feature type="domain" description="O-methyltransferase C-terminal" evidence="5">
    <location>
        <begin position="142"/>
        <end position="338"/>
    </location>
</feature>
<dbReference type="InterPro" id="IPR001077">
    <property type="entry name" value="COMT_C"/>
</dbReference>
<evidence type="ECO:0000256" key="2">
    <source>
        <dbReference type="ARBA" id="ARBA00022679"/>
    </source>
</evidence>
<proteinExistence type="predicted"/>
<dbReference type="GO" id="GO:0046983">
    <property type="term" value="F:protein dimerization activity"/>
    <property type="evidence" value="ECO:0007669"/>
    <property type="project" value="InterPro"/>
</dbReference>
<dbReference type="PANTHER" id="PTHR43712">
    <property type="entry name" value="PUTATIVE (AFU_ORTHOLOGUE AFUA_4G14580)-RELATED"/>
    <property type="match status" value="1"/>
</dbReference>
<sequence length="364" mass="39857">MFHEYVIIQANSPVPPRIQLTRMPLSTLVDQIDNVSAIRNMAGLANPMALRVAVTLGLPDRLRGDGADADRLATELDLSPVALELLLDHLVTLGILEFVSSGYRTTDFGEALCTDADNGLTNFLHLNMAGGRAEMALVELLHSITTGHAAYPRHHGQDFWADLAEHPHLRESFDQQMTDRFRTQIPHIVSGYDWSRFTTIIDVGGGHGTLLAAILAACPRLHGHLIDLDPTATKARNTFTAHDVDDRADSTAASFFDPLPTGADAYLLCDILHDWDDDHAHQILSRCAEAVPAHGRVLIIEPVGGRHAATEFDLAMLAIFGGRERRVDEFRKLASTHGLALEAVTDLTDQRCLLEFRPAEAPPA</sequence>
<dbReference type="InterPro" id="IPR016461">
    <property type="entry name" value="COMT-like"/>
</dbReference>
<protein>
    <recommendedName>
        <fullName evidence="9">O-methyltransferase</fullName>
    </recommendedName>
</protein>
<evidence type="ECO:0000259" key="5">
    <source>
        <dbReference type="Pfam" id="PF00891"/>
    </source>
</evidence>
<name>A0A840NPA2_9PSEU</name>
<dbReference type="InterPro" id="IPR036390">
    <property type="entry name" value="WH_DNA-bd_sf"/>
</dbReference>